<organism evidence="2 3">
    <name type="scientific">Caerostris darwini</name>
    <dbReference type="NCBI Taxonomy" id="1538125"/>
    <lineage>
        <taxon>Eukaryota</taxon>
        <taxon>Metazoa</taxon>
        <taxon>Ecdysozoa</taxon>
        <taxon>Arthropoda</taxon>
        <taxon>Chelicerata</taxon>
        <taxon>Arachnida</taxon>
        <taxon>Araneae</taxon>
        <taxon>Araneomorphae</taxon>
        <taxon>Entelegynae</taxon>
        <taxon>Araneoidea</taxon>
        <taxon>Araneidae</taxon>
        <taxon>Caerostris</taxon>
    </lineage>
</organism>
<evidence type="ECO:0000313" key="3">
    <source>
        <dbReference type="Proteomes" id="UP001054837"/>
    </source>
</evidence>
<dbReference type="AlphaFoldDB" id="A0AAV4RKI0"/>
<proteinExistence type="predicted"/>
<sequence length="80" mass="8939">MDVEKLAVPQKNLKHSYNRPKSPRNSLSVPFKKGSRLNRGNTAADGLMSFSQKATPPSIEFGNRSLVDCQHIRPHSGHDR</sequence>
<gene>
    <name evidence="2" type="ORF">CDAR_11151</name>
</gene>
<dbReference type="EMBL" id="BPLQ01006413">
    <property type="protein sequence ID" value="GIY22215.1"/>
    <property type="molecule type" value="Genomic_DNA"/>
</dbReference>
<feature type="compositionally biased region" description="Basic residues" evidence="1">
    <location>
        <begin position="12"/>
        <end position="22"/>
    </location>
</feature>
<evidence type="ECO:0000256" key="1">
    <source>
        <dbReference type="SAM" id="MobiDB-lite"/>
    </source>
</evidence>
<name>A0AAV4RKI0_9ARAC</name>
<evidence type="ECO:0000313" key="2">
    <source>
        <dbReference type="EMBL" id="GIY22215.1"/>
    </source>
</evidence>
<comment type="caution">
    <text evidence="2">The sequence shown here is derived from an EMBL/GenBank/DDBJ whole genome shotgun (WGS) entry which is preliminary data.</text>
</comment>
<dbReference type="Proteomes" id="UP001054837">
    <property type="component" value="Unassembled WGS sequence"/>
</dbReference>
<keyword evidence="3" id="KW-1185">Reference proteome</keyword>
<accession>A0AAV4RKI0</accession>
<protein>
    <submittedName>
        <fullName evidence="2">Uncharacterized protein</fullName>
    </submittedName>
</protein>
<reference evidence="2 3" key="1">
    <citation type="submission" date="2021-06" db="EMBL/GenBank/DDBJ databases">
        <title>Caerostris darwini draft genome.</title>
        <authorList>
            <person name="Kono N."/>
            <person name="Arakawa K."/>
        </authorList>
    </citation>
    <scope>NUCLEOTIDE SEQUENCE [LARGE SCALE GENOMIC DNA]</scope>
</reference>
<feature type="region of interest" description="Disordered" evidence="1">
    <location>
        <begin position="1"/>
        <end position="45"/>
    </location>
</feature>